<dbReference type="InterPro" id="IPR008778">
    <property type="entry name" value="Pirin_C_dom"/>
</dbReference>
<evidence type="ECO:0000313" key="7">
    <source>
        <dbReference type="Proteomes" id="UP001501468"/>
    </source>
</evidence>
<dbReference type="CDD" id="cd02909">
    <property type="entry name" value="cupin_pirin_N"/>
    <property type="match status" value="1"/>
</dbReference>
<dbReference type="EMBL" id="BAABDC010000001">
    <property type="protein sequence ID" value="GAA3694952.1"/>
    <property type="molecule type" value="Genomic_DNA"/>
</dbReference>
<dbReference type="InterPro" id="IPR012093">
    <property type="entry name" value="Pirin"/>
</dbReference>
<dbReference type="InterPro" id="IPR011051">
    <property type="entry name" value="RmlC_Cupin_sf"/>
</dbReference>
<evidence type="ECO:0000256" key="1">
    <source>
        <dbReference type="ARBA" id="ARBA00008416"/>
    </source>
</evidence>
<evidence type="ECO:0000313" key="6">
    <source>
        <dbReference type="EMBL" id="GAA3694952.1"/>
    </source>
</evidence>
<dbReference type="Gene3D" id="2.60.120.10">
    <property type="entry name" value="Jelly Rolls"/>
    <property type="match status" value="1"/>
</dbReference>
<dbReference type="PANTHER" id="PTHR13903:SF8">
    <property type="entry name" value="PIRIN"/>
    <property type="match status" value="1"/>
</dbReference>
<feature type="domain" description="Pirin C-terminal" evidence="5">
    <location>
        <begin position="200"/>
        <end position="300"/>
    </location>
</feature>
<dbReference type="Pfam" id="PF05726">
    <property type="entry name" value="Pirin_C"/>
    <property type="match status" value="1"/>
</dbReference>
<dbReference type="Pfam" id="PF02678">
    <property type="entry name" value="Pirin"/>
    <property type="match status" value="1"/>
</dbReference>
<keyword evidence="7" id="KW-1185">Reference proteome</keyword>
<organism evidence="6 7">
    <name type="scientific">Terrabacter ginsenosidimutans</name>
    <dbReference type="NCBI Taxonomy" id="490575"/>
    <lineage>
        <taxon>Bacteria</taxon>
        <taxon>Bacillati</taxon>
        <taxon>Actinomycetota</taxon>
        <taxon>Actinomycetes</taxon>
        <taxon>Micrococcales</taxon>
        <taxon>Intrasporangiaceae</taxon>
        <taxon>Terrabacter</taxon>
    </lineage>
</organism>
<dbReference type="SUPFAM" id="SSF51182">
    <property type="entry name" value="RmlC-like cupins"/>
    <property type="match status" value="1"/>
</dbReference>
<evidence type="ECO:0000259" key="4">
    <source>
        <dbReference type="Pfam" id="PF02678"/>
    </source>
</evidence>
<dbReference type="PIRSF" id="PIRSF006232">
    <property type="entry name" value="Pirin"/>
    <property type="match status" value="1"/>
</dbReference>
<dbReference type="InterPro" id="IPR003829">
    <property type="entry name" value="Pirin_N_dom"/>
</dbReference>
<evidence type="ECO:0000256" key="2">
    <source>
        <dbReference type="RuleBase" id="RU003457"/>
    </source>
</evidence>
<dbReference type="RefSeq" id="WP_344942220.1">
    <property type="nucleotide sequence ID" value="NZ_BAABDC010000001.1"/>
</dbReference>
<dbReference type="Proteomes" id="UP001501468">
    <property type="component" value="Unassembled WGS sequence"/>
</dbReference>
<sequence length="333" mass="35486">MSNPDRHPTEVVCAEDTSRGSATSPPSVLPYREVPLGGPRAMPVRRSLPQRERSLIGAWCFVDHYGPDDVSQTGGMVVPGHPHTGLQTVSWLFSGEVEHRDTTGAHALVRPGELNIMTAGSGIAHSEYSTPGTTVLHGAQLWVALPEADRFTAPGFEHYAPPVTEVDGDPGAPAARVLVFLGTLFGQTSPVTMFSDLVGAEVTLEAGASLTVDVDPAHEHGLLCDTGLLTVSNATAKPGEIVFQGTGTERLTVSAGPDEPARFLVLGGRPFGEQIVMWWNFIGRSHDEVVGFREAWQQARETGGSAAYGTFPEAWDHTLPAPGLSNLRLRSRG</sequence>
<dbReference type="CDD" id="cd02247">
    <property type="entry name" value="cupin_pirin_C"/>
    <property type="match status" value="1"/>
</dbReference>
<comment type="similarity">
    <text evidence="1 2">Belongs to the pirin family.</text>
</comment>
<proteinExistence type="inferred from homology"/>
<dbReference type="InterPro" id="IPR014710">
    <property type="entry name" value="RmlC-like_jellyroll"/>
</dbReference>
<protein>
    <submittedName>
        <fullName evidence="6">Pirin family protein</fullName>
    </submittedName>
</protein>
<feature type="region of interest" description="Disordered" evidence="3">
    <location>
        <begin position="1"/>
        <end position="34"/>
    </location>
</feature>
<name>A0ABP7CUT6_9MICO</name>
<evidence type="ECO:0000259" key="5">
    <source>
        <dbReference type="Pfam" id="PF05726"/>
    </source>
</evidence>
<gene>
    <name evidence="6" type="ORF">GCM10022399_09350</name>
</gene>
<reference evidence="7" key="1">
    <citation type="journal article" date="2019" name="Int. J. Syst. Evol. Microbiol.">
        <title>The Global Catalogue of Microorganisms (GCM) 10K type strain sequencing project: providing services to taxonomists for standard genome sequencing and annotation.</title>
        <authorList>
            <consortium name="The Broad Institute Genomics Platform"/>
            <consortium name="The Broad Institute Genome Sequencing Center for Infectious Disease"/>
            <person name="Wu L."/>
            <person name="Ma J."/>
        </authorList>
    </citation>
    <scope>NUCLEOTIDE SEQUENCE [LARGE SCALE GENOMIC DNA]</scope>
    <source>
        <strain evidence="7">JCM 17125</strain>
    </source>
</reference>
<feature type="domain" description="Pirin N-terminal" evidence="4">
    <location>
        <begin position="44"/>
        <end position="143"/>
    </location>
</feature>
<comment type="caution">
    <text evidence="6">The sequence shown here is derived from an EMBL/GenBank/DDBJ whole genome shotgun (WGS) entry which is preliminary data.</text>
</comment>
<evidence type="ECO:0000256" key="3">
    <source>
        <dbReference type="SAM" id="MobiDB-lite"/>
    </source>
</evidence>
<dbReference type="PANTHER" id="PTHR13903">
    <property type="entry name" value="PIRIN-RELATED"/>
    <property type="match status" value="1"/>
</dbReference>
<accession>A0ABP7CUT6</accession>